<gene>
    <name evidence="5" type="ORF">JKK62_12710</name>
</gene>
<feature type="domain" description="HTH araC/xylS-type" evidence="4">
    <location>
        <begin position="182"/>
        <end position="280"/>
    </location>
</feature>
<dbReference type="InterPro" id="IPR009057">
    <property type="entry name" value="Homeodomain-like_sf"/>
</dbReference>
<dbReference type="InterPro" id="IPR018060">
    <property type="entry name" value="HTH_AraC"/>
</dbReference>
<dbReference type="Gene3D" id="1.10.10.60">
    <property type="entry name" value="Homeodomain-like"/>
    <property type="match status" value="2"/>
</dbReference>
<protein>
    <submittedName>
        <fullName evidence="5">Helix-turn-helix transcriptional regulator</fullName>
    </submittedName>
</protein>
<dbReference type="SMART" id="SM00342">
    <property type="entry name" value="HTH_ARAC"/>
    <property type="match status" value="1"/>
</dbReference>
<organism evidence="5 6">
    <name type="scientific">Ruminococcus difficilis</name>
    <dbReference type="NCBI Taxonomy" id="2763069"/>
    <lineage>
        <taxon>Bacteria</taxon>
        <taxon>Bacillati</taxon>
        <taxon>Bacillota</taxon>
        <taxon>Clostridia</taxon>
        <taxon>Eubacteriales</taxon>
        <taxon>Oscillospiraceae</taxon>
        <taxon>Ruminococcus</taxon>
    </lineage>
</organism>
<name>A0A935C2X0_9FIRM</name>
<evidence type="ECO:0000313" key="6">
    <source>
        <dbReference type="Proteomes" id="UP000633365"/>
    </source>
</evidence>
<dbReference type="InterPro" id="IPR020449">
    <property type="entry name" value="Tscrpt_reg_AraC-type_HTH"/>
</dbReference>
<sequence length="280" mass="31275">MSIELLNASSASNSAFRVVCGEMPLNDKSITHHEALFGHVKNGSVTFEGTDGGFHLHEGDIYFVSPNTRYKLTNSNSVNIDVITINFTNPAAITQDYLPQSIIKALVNGNCTNYARISPSEGAHPKLLDCIQTATKAETEKSEFFQLLVYGKMYEAFYELFANRFVKIVDSESKSKKYRALQRVTTYIDEHYIDGLSLDDVANATGISRYYVSHLFKELMNTTFVGYVNDLRLNRAAMLLLTTDSAIIEIAALSGFNNLSNFNRAFKLHFGKTPSAYRKA</sequence>
<evidence type="ECO:0000256" key="3">
    <source>
        <dbReference type="ARBA" id="ARBA00023163"/>
    </source>
</evidence>
<dbReference type="Proteomes" id="UP000633365">
    <property type="component" value="Unassembled WGS sequence"/>
</dbReference>
<dbReference type="PANTHER" id="PTHR43280:SF28">
    <property type="entry name" value="HTH-TYPE TRANSCRIPTIONAL ACTIVATOR RHAS"/>
    <property type="match status" value="1"/>
</dbReference>
<keyword evidence="1" id="KW-0805">Transcription regulation</keyword>
<dbReference type="GO" id="GO:0043565">
    <property type="term" value="F:sequence-specific DNA binding"/>
    <property type="evidence" value="ECO:0007669"/>
    <property type="project" value="InterPro"/>
</dbReference>
<evidence type="ECO:0000259" key="4">
    <source>
        <dbReference type="PROSITE" id="PS01124"/>
    </source>
</evidence>
<reference evidence="5" key="1">
    <citation type="submission" date="2021-01" db="EMBL/GenBank/DDBJ databases">
        <title>Genome public.</title>
        <authorList>
            <person name="Liu C."/>
            <person name="Sun Q."/>
        </authorList>
    </citation>
    <scope>NUCLEOTIDE SEQUENCE</scope>
    <source>
        <strain evidence="5">M6</strain>
    </source>
</reference>
<evidence type="ECO:0000256" key="2">
    <source>
        <dbReference type="ARBA" id="ARBA00023125"/>
    </source>
</evidence>
<dbReference type="PROSITE" id="PS00041">
    <property type="entry name" value="HTH_ARAC_FAMILY_1"/>
    <property type="match status" value="1"/>
</dbReference>
<keyword evidence="3" id="KW-0804">Transcription</keyword>
<proteinExistence type="predicted"/>
<dbReference type="PRINTS" id="PR00032">
    <property type="entry name" value="HTHARAC"/>
</dbReference>
<keyword evidence="6" id="KW-1185">Reference proteome</keyword>
<dbReference type="InterPro" id="IPR018062">
    <property type="entry name" value="HTH_AraC-typ_CS"/>
</dbReference>
<dbReference type="PANTHER" id="PTHR43280">
    <property type="entry name" value="ARAC-FAMILY TRANSCRIPTIONAL REGULATOR"/>
    <property type="match status" value="1"/>
</dbReference>
<dbReference type="EMBL" id="JAEQMG010000140">
    <property type="protein sequence ID" value="MBK6089489.1"/>
    <property type="molecule type" value="Genomic_DNA"/>
</dbReference>
<comment type="caution">
    <text evidence="5">The sequence shown here is derived from an EMBL/GenBank/DDBJ whole genome shotgun (WGS) entry which is preliminary data.</text>
</comment>
<evidence type="ECO:0000313" key="5">
    <source>
        <dbReference type="EMBL" id="MBK6089489.1"/>
    </source>
</evidence>
<evidence type="ECO:0000256" key="1">
    <source>
        <dbReference type="ARBA" id="ARBA00023015"/>
    </source>
</evidence>
<accession>A0A935C2X0</accession>
<dbReference type="Pfam" id="PF12833">
    <property type="entry name" value="HTH_18"/>
    <property type="match status" value="1"/>
</dbReference>
<dbReference type="PROSITE" id="PS01124">
    <property type="entry name" value="HTH_ARAC_FAMILY_2"/>
    <property type="match status" value="1"/>
</dbReference>
<keyword evidence="2" id="KW-0238">DNA-binding</keyword>
<dbReference type="RefSeq" id="WP_092966487.1">
    <property type="nucleotide sequence ID" value="NZ_JAEQMG010000140.1"/>
</dbReference>
<dbReference type="GO" id="GO:0003700">
    <property type="term" value="F:DNA-binding transcription factor activity"/>
    <property type="evidence" value="ECO:0007669"/>
    <property type="project" value="InterPro"/>
</dbReference>
<dbReference type="SUPFAM" id="SSF46689">
    <property type="entry name" value="Homeodomain-like"/>
    <property type="match status" value="2"/>
</dbReference>
<dbReference type="AlphaFoldDB" id="A0A935C2X0"/>